<reference evidence="1" key="1">
    <citation type="submission" date="2020-05" db="UniProtKB">
        <authorList>
            <consortium name="EnsemblMetazoa"/>
        </authorList>
    </citation>
    <scope>IDENTIFICATION</scope>
    <source>
        <strain evidence="1">TTRI</strain>
    </source>
</reference>
<evidence type="ECO:0000313" key="1">
    <source>
        <dbReference type="EnsemblMetazoa" id="GAUT050619-PA"/>
    </source>
</evidence>
<evidence type="ECO:0000313" key="2">
    <source>
        <dbReference type="Proteomes" id="UP000078200"/>
    </source>
</evidence>
<dbReference type="VEuPathDB" id="VectorBase:GAUT050619"/>
<keyword evidence="2" id="KW-1185">Reference proteome</keyword>
<accession>A0A1A9VXB2</accession>
<name>A0A1A9VXB2_GLOAU</name>
<proteinExistence type="predicted"/>
<dbReference type="Proteomes" id="UP000078200">
    <property type="component" value="Unassembled WGS sequence"/>
</dbReference>
<dbReference type="AlphaFoldDB" id="A0A1A9VXB2"/>
<sequence length="176" mass="19774">MNKYIVRSSVIIRQLPSAIISFCHLLQSLSNVAFEKRVDAVDTPSYEKRESPEELFEAAKLLLNLKESKNESLEKLKQIVKANQFAYGTGFSSSGLSSPVSATSPLVSSLPMGKLTFEQFLEVLEKLNIYPVHEEVIQLIASNSDRVNKLYEVLKEEMNGDDCGDDILECLWDLLN</sequence>
<organism evidence="1 2">
    <name type="scientific">Glossina austeni</name>
    <name type="common">Savannah tsetse fly</name>
    <dbReference type="NCBI Taxonomy" id="7395"/>
    <lineage>
        <taxon>Eukaryota</taxon>
        <taxon>Metazoa</taxon>
        <taxon>Ecdysozoa</taxon>
        <taxon>Arthropoda</taxon>
        <taxon>Hexapoda</taxon>
        <taxon>Insecta</taxon>
        <taxon>Pterygota</taxon>
        <taxon>Neoptera</taxon>
        <taxon>Endopterygota</taxon>
        <taxon>Diptera</taxon>
        <taxon>Brachycera</taxon>
        <taxon>Muscomorpha</taxon>
        <taxon>Hippoboscoidea</taxon>
        <taxon>Glossinidae</taxon>
        <taxon>Glossina</taxon>
    </lineage>
</organism>
<protein>
    <submittedName>
        <fullName evidence="1">Uncharacterized protein</fullName>
    </submittedName>
</protein>
<dbReference type="EnsemblMetazoa" id="GAUT050619-RA">
    <property type="protein sequence ID" value="GAUT050619-PA"/>
    <property type="gene ID" value="GAUT050619"/>
</dbReference>